<comment type="caution">
    <text evidence="2">The sequence shown here is derived from an EMBL/GenBank/DDBJ whole genome shotgun (WGS) entry which is preliminary data.</text>
</comment>
<protein>
    <submittedName>
        <fullName evidence="2">Uncharacterized protein</fullName>
    </submittedName>
</protein>
<dbReference type="PANTHER" id="PTHR35476:SF3">
    <property type="entry name" value="SMALL RIBOSOMAL SUBUNIT PROTEIN MS75"/>
    <property type="match status" value="1"/>
</dbReference>
<evidence type="ECO:0000256" key="1">
    <source>
        <dbReference type="SAM" id="MobiDB-lite"/>
    </source>
</evidence>
<organism evidence="2 3">
    <name type="scientific">Gonium pectorale</name>
    <name type="common">Green alga</name>
    <dbReference type="NCBI Taxonomy" id="33097"/>
    <lineage>
        <taxon>Eukaryota</taxon>
        <taxon>Viridiplantae</taxon>
        <taxon>Chlorophyta</taxon>
        <taxon>core chlorophytes</taxon>
        <taxon>Chlorophyceae</taxon>
        <taxon>CS clade</taxon>
        <taxon>Chlamydomonadales</taxon>
        <taxon>Volvocaceae</taxon>
        <taxon>Gonium</taxon>
    </lineage>
</organism>
<name>A0A150G5Z8_GONPE</name>
<dbReference type="PANTHER" id="PTHR35476">
    <property type="entry name" value="MUCIN-LIKE PROTEIN"/>
    <property type="match status" value="1"/>
</dbReference>
<evidence type="ECO:0000313" key="2">
    <source>
        <dbReference type="EMBL" id="KXZ45193.1"/>
    </source>
</evidence>
<feature type="region of interest" description="Disordered" evidence="1">
    <location>
        <begin position="156"/>
        <end position="179"/>
    </location>
</feature>
<gene>
    <name evidence="2" type="ORF">GPECTOR_57g483</name>
</gene>
<accession>A0A150G5Z8</accession>
<dbReference type="EMBL" id="LSYV01000058">
    <property type="protein sequence ID" value="KXZ45193.1"/>
    <property type="molecule type" value="Genomic_DNA"/>
</dbReference>
<reference evidence="3" key="1">
    <citation type="journal article" date="2016" name="Nat. Commun.">
        <title>The Gonium pectorale genome demonstrates co-option of cell cycle regulation during the evolution of multicellularity.</title>
        <authorList>
            <person name="Hanschen E.R."/>
            <person name="Marriage T.N."/>
            <person name="Ferris P.J."/>
            <person name="Hamaji T."/>
            <person name="Toyoda A."/>
            <person name="Fujiyama A."/>
            <person name="Neme R."/>
            <person name="Noguchi H."/>
            <person name="Minakuchi Y."/>
            <person name="Suzuki M."/>
            <person name="Kawai-Toyooka H."/>
            <person name="Smith D.R."/>
            <person name="Sparks H."/>
            <person name="Anderson J."/>
            <person name="Bakaric R."/>
            <person name="Luria V."/>
            <person name="Karger A."/>
            <person name="Kirschner M.W."/>
            <person name="Durand P.M."/>
            <person name="Michod R.E."/>
            <person name="Nozaki H."/>
            <person name="Olson B.J."/>
        </authorList>
    </citation>
    <scope>NUCLEOTIDE SEQUENCE [LARGE SCALE GENOMIC DNA]</scope>
    <source>
        <strain evidence="3">NIES-2863</strain>
    </source>
</reference>
<keyword evidence="3" id="KW-1185">Reference proteome</keyword>
<dbReference type="OrthoDB" id="547043at2759"/>
<proteinExistence type="predicted"/>
<feature type="compositionally biased region" description="Low complexity" evidence="1">
    <location>
        <begin position="331"/>
        <end position="342"/>
    </location>
</feature>
<sequence>MLSNIMIRQLQPERWDLVAENAPRRVFELIGDPRSGIADDTTTSPFGEVTVDMIHHQQSNEVYWFKYEFAGGMARCGHRDARLSDYSRNLMYLMRAKDPQRWTIAALADKFRIRKQRVLAILALKELEAQRIEDGRLLGGPMAGYALTASTDDIHLDPHTGAPLDPADMPGPPPPGSPAAAALAAAAERHVSRVLPSVVSAAQGLQSQLLEALRPHRFDAERLRAALLTEVAAAEQLAATVLGGGDGDAGSGAAAAEYVKAELDAYRAAVEAVAAAVGRVVAASPLLQEERKAALLAEAVQAALASAAGPGSEVAKEIGALPLAPPPPAGPDAAGGAPAPAALSAPSERLSALREQLSAALEPLLHGADEAELQRLFFSLPPSTRGSLLRLVPDLAIRLNAAGVDLGRAARDAKYRGPAADAAAAAAGDVDGGDGEAADGAAGPARRLDVDVFGFAEVPERDLEALAAAQAALAAAQAALVVRVESLEPGLASGKQVTPPVPALSAEHLRRVRALVRNYGATEAVWGDLRRGSEAAAAAFGAKEPAALRKTLEGYSLEEFDSAREGELSALNRKLAEKQDAEMYERFRSDLLYNLGVRGEKLRDSGPNRPAWPTNLRAEVARPVVVYDIAPDGTTLYPPLYVATGGGGRRPLNEQEQVLQERRLPRPRLPYHLIRPRRKPELE</sequence>
<evidence type="ECO:0000313" key="3">
    <source>
        <dbReference type="Proteomes" id="UP000075714"/>
    </source>
</evidence>
<dbReference type="InterPro" id="IPR052851">
    <property type="entry name" value="GCD1_mitochondrial"/>
</dbReference>
<feature type="region of interest" description="Disordered" evidence="1">
    <location>
        <begin position="319"/>
        <end position="342"/>
    </location>
</feature>
<dbReference type="Proteomes" id="UP000075714">
    <property type="component" value="Unassembled WGS sequence"/>
</dbReference>
<dbReference type="STRING" id="33097.A0A150G5Z8"/>
<dbReference type="AlphaFoldDB" id="A0A150G5Z8"/>